<dbReference type="NCBIfam" id="TIGR01245">
    <property type="entry name" value="trpD"/>
    <property type="match status" value="1"/>
</dbReference>
<evidence type="ECO:0000256" key="1">
    <source>
        <dbReference type="ARBA" id="ARBA00004907"/>
    </source>
</evidence>
<dbReference type="GO" id="GO:0005829">
    <property type="term" value="C:cytosol"/>
    <property type="evidence" value="ECO:0007669"/>
    <property type="project" value="TreeGrafter"/>
</dbReference>
<evidence type="ECO:0000256" key="4">
    <source>
        <dbReference type="ARBA" id="ARBA00022679"/>
    </source>
</evidence>
<reference evidence="14" key="1">
    <citation type="journal article" date="2017" name="Proc. Natl. Acad. Sci. U.S.A.">
        <title>Simulation of Deepwater Horizon oil plume reveals substrate specialization within a complex community of hydrocarbon degraders.</title>
        <authorList>
            <person name="Hu P."/>
            <person name="Dubinsky E.A."/>
            <person name="Probst A.J."/>
            <person name="Wang J."/>
            <person name="Sieber C.M.K."/>
            <person name="Tom L.M."/>
            <person name="Gardinali P."/>
            <person name="Banfield J.F."/>
            <person name="Atlas R.M."/>
            <person name="Andersen G.L."/>
        </authorList>
    </citation>
    <scope>NUCLEOTIDE SEQUENCE [LARGE SCALE GENOMIC DNA]</scope>
</reference>
<feature type="binding site" evidence="9">
    <location>
        <position position="183"/>
    </location>
    <ligand>
        <name>anthranilate</name>
        <dbReference type="ChEBI" id="CHEBI:16567"/>
        <label>2</label>
    </ligand>
</feature>
<dbReference type="Proteomes" id="UP000243053">
    <property type="component" value="Unassembled WGS sequence"/>
</dbReference>
<evidence type="ECO:0000256" key="2">
    <source>
        <dbReference type="ARBA" id="ARBA00022605"/>
    </source>
</evidence>
<evidence type="ECO:0000256" key="10">
    <source>
        <dbReference type="SAM" id="MobiDB-lite"/>
    </source>
</evidence>
<sequence>MASTGVESTELAPSNINTILPTLVNGLDLNQRQSHDFFQQVLQGNIDPALMASVLTALKIKGETPEEIAGAAIAIRAAATHFPERNKKEDIIADCVGTGGDGANTINISTTAAILAAACGLKMAKHGNRSVSSMSGSADLLEAFGVNLSMSPQTANHCLAQTNLCFLYAPAYHTGFKYAGPVRKSMGIRTLFNILGPLVNPAKPNIMLLGVYTPELLMPMAQALQLTGVKRAFVVHGSGLDEIALHGNTQAVEINKGELIERTMTPQDFGLKNYTLEEIKGGTPKENANIIRDILSGQGKDAHNAAVIINCAALLYLHNKAESLTQAAQLAGEVLASGKGLTTLLTLVKLSNQEISSTTNGIDTKTDAKTETDKKAEK</sequence>
<dbReference type="FunFam" id="3.40.1030.10:FF:000002">
    <property type="entry name" value="Anthranilate phosphoribosyltransferase"/>
    <property type="match status" value="1"/>
</dbReference>
<dbReference type="GO" id="GO:0000287">
    <property type="term" value="F:magnesium ion binding"/>
    <property type="evidence" value="ECO:0007669"/>
    <property type="project" value="UniProtKB-UniRule"/>
</dbReference>
<feature type="binding site" evidence="9">
    <location>
        <begin position="125"/>
        <end position="133"/>
    </location>
    <ligand>
        <name>5-phospho-alpha-D-ribose 1-diphosphate</name>
        <dbReference type="ChEBI" id="CHEBI:58017"/>
    </ligand>
</feature>
<feature type="binding site" evidence="9">
    <location>
        <begin position="107"/>
        <end position="110"/>
    </location>
    <ligand>
        <name>5-phospho-alpha-D-ribose 1-diphosphate</name>
        <dbReference type="ChEBI" id="CHEBI:58017"/>
    </ligand>
</feature>
<evidence type="ECO:0000256" key="9">
    <source>
        <dbReference type="HAMAP-Rule" id="MF_00211"/>
    </source>
</evidence>
<feature type="compositionally biased region" description="Basic and acidic residues" evidence="10">
    <location>
        <begin position="364"/>
        <end position="378"/>
    </location>
</feature>
<keyword evidence="3 9" id="KW-0328">Glycosyltransferase</keyword>
<dbReference type="UniPathway" id="UPA00035">
    <property type="reaction ID" value="UER00041"/>
</dbReference>
<dbReference type="InterPro" id="IPR000312">
    <property type="entry name" value="Glycosyl_Trfase_fam3"/>
</dbReference>
<feature type="binding site" evidence="9">
    <location>
        <position position="105"/>
    </location>
    <ligand>
        <name>5-phospho-alpha-D-ribose 1-diphosphate</name>
        <dbReference type="ChEBI" id="CHEBI:58017"/>
    </ligand>
</feature>
<keyword evidence="5 9" id="KW-0822">Tryptophan biosynthesis</keyword>
<keyword evidence="9" id="KW-0460">Magnesium</keyword>
<feature type="binding site" evidence="9">
    <location>
        <position position="97"/>
    </location>
    <ligand>
        <name>5-phospho-alpha-D-ribose 1-diphosphate</name>
        <dbReference type="ChEBI" id="CHEBI:58017"/>
    </ligand>
</feature>
<organism evidence="13 14">
    <name type="scientific">Colwellia psychrerythraea</name>
    <name type="common">Vibrio psychroerythus</name>
    <dbReference type="NCBI Taxonomy" id="28229"/>
    <lineage>
        <taxon>Bacteria</taxon>
        <taxon>Pseudomonadati</taxon>
        <taxon>Pseudomonadota</taxon>
        <taxon>Gammaproteobacteria</taxon>
        <taxon>Alteromonadales</taxon>
        <taxon>Colwelliaceae</taxon>
        <taxon>Colwellia</taxon>
    </lineage>
</organism>
<dbReference type="InterPro" id="IPR017459">
    <property type="entry name" value="Glycosyl_Trfase_fam3_N_dom"/>
</dbReference>
<comment type="cofactor">
    <cofactor evidence="9">
        <name>Mg(2+)</name>
        <dbReference type="ChEBI" id="CHEBI:18420"/>
    </cofactor>
    <text evidence="9">Binds 2 magnesium ions per monomer.</text>
</comment>
<evidence type="ECO:0000259" key="12">
    <source>
        <dbReference type="Pfam" id="PF02885"/>
    </source>
</evidence>
<feature type="binding site" evidence="9">
    <location>
        <position position="242"/>
    </location>
    <ligand>
        <name>Mg(2+)</name>
        <dbReference type="ChEBI" id="CHEBI:18420"/>
        <label>2</label>
    </ligand>
</feature>
<dbReference type="Gene3D" id="3.40.1030.10">
    <property type="entry name" value="Nucleoside phosphorylase/phosphoribosyltransferase catalytic domain"/>
    <property type="match status" value="1"/>
</dbReference>
<feature type="binding site" evidence="9">
    <location>
        <begin position="100"/>
        <end position="101"/>
    </location>
    <ligand>
        <name>5-phospho-alpha-D-ribose 1-diphosphate</name>
        <dbReference type="ChEBI" id="CHEBI:58017"/>
    </ligand>
</feature>
<comment type="function">
    <text evidence="9">Catalyzes the transfer of the phosphoribosyl group of 5-phosphorylribose-1-pyrophosphate (PRPP) to anthranilate to yield N-(5'-phosphoribosyl)-anthranilate (PRA).</text>
</comment>
<dbReference type="InterPro" id="IPR035902">
    <property type="entry name" value="Nuc_phospho_transferase"/>
</dbReference>
<comment type="caution">
    <text evidence="13">The sequence shown here is derived from an EMBL/GenBank/DDBJ whole genome shotgun (WGS) entry which is preliminary data.</text>
</comment>
<evidence type="ECO:0000256" key="6">
    <source>
        <dbReference type="ARBA" id="ARBA00023141"/>
    </source>
</evidence>
<keyword evidence="2 9" id="KW-0028">Amino-acid biosynthesis</keyword>
<evidence type="ECO:0000256" key="5">
    <source>
        <dbReference type="ARBA" id="ARBA00022822"/>
    </source>
</evidence>
<evidence type="ECO:0000256" key="3">
    <source>
        <dbReference type="ARBA" id="ARBA00022676"/>
    </source>
</evidence>
<evidence type="ECO:0000259" key="11">
    <source>
        <dbReference type="Pfam" id="PF00591"/>
    </source>
</evidence>
<dbReference type="InterPro" id="IPR036320">
    <property type="entry name" value="Glycosyl_Trfase_fam3_N_dom_sf"/>
</dbReference>
<dbReference type="EC" id="2.4.2.18" evidence="9"/>
<feature type="binding site" evidence="9">
    <location>
        <position position="97"/>
    </location>
    <ligand>
        <name>anthranilate</name>
        <dbReference type="ChEBI" id="CHEBI:16567"/>
        <label>1</label>
    </ligand>
</feature>
<feature type="binding site" evidence="9">
    <location>
        <position position="242"/>
    </location>
    <ligand>
        <name>Mg(2+)</name>
        <dbReference type="ChEBI" id="CHEBI:18420"/>
        <label>1</label>
    </ligand>
</feature>
<dbReference type="SUPFAM" id="SSF52418">
    <property type="entry name" value="Nucleoside phosphorylase/phosphoribosyltransferase catalytic domain"/>
    <property type="match status" value="1"/>
</dbReference>
<feature type="domain" description="Glycosyl transferase family 3 N-terminal" evidence="12">
    <location>
        <begin position="19"/>
        <end position="79"/>
    </location>
</feature>
<feature type="binding site" evidence="9">
    <location>
        <position position="241"/>
    </location>
    <ligand>
        <name>Mg(2+)</name>
        <dbReference type="ChEBI" id="CHEBI:18420"/>
        <label>2</label>
    </ligand>
</feature>
<keyword evidence="6 9" id="KW-0057">Aromatic amino acid biosynthesis</keyword>
<dbReference type="EMBL" id="MAAF01000103">
    <property type="protein sequence ID" value="OUR76345.1"/>
    <property type="molecule type" value="Genomic_DNA"/>
</dbReference>
<dbReference type="Gene3D" id="1.20.970.10">
    <property type="entry name" value="Transferase, Pyrimidine Nucleoside Phosphorylase, Chain C"/>
    <property type="match status" value="1"/>
</dbReference>
<comment type="similarity">
    <text evidence="8">In the C-terminal section; belongs to the anthranilate phosphoribosyltransferase family.</text>
</comment>
<evidence type="ECO:0000256" key="8">
    <source>
        <dbReference type="ARBA" id="ARBA00061188"/>
    </source>
</evidence>
<dbReference type="PANTHER" id="PTHR43285">
    <property type="entry name" value="ANTHRANILATE PHOSPHORIBOSYLTRANSFERASE"/>
    <property type="match status" value="1"/>
</dbReference>
<feature type="binding site" evidence="9">
    <location>
        <position position="109"/>
    </location>
    <ligand>
        <name>Mg(2+)</name>
        <dbReference type="ChEBI" id="CHEBI:18420"/>
        <label>1</label>
    </ligand>
</feature>
<comment type="caution">
    <text evidence="9">Lacks conserved residue(s) required for the propagation of feature annotation.</text>
</comment>
<feature type="binding site" evidence="9">
    <location>
        <position position="137"/>
    </location>
    <ligand>
        <name>5-phospho-alpha-D-ribose 1-diphosphate</name>
        <dbReference type="ChEBI" id="CHEBI:58017"/>
    </ligand>
</feature>
<comment type="similarity">
    <text evidence="9">Belongs to the anthranilate phosphoribosyltransferase family.</text>
</comment>
<dbReference type="HAMAP" id="MF_00211">
    <property type="entry name" value="TrpD"/>
    <property type="match status" value="1"/>
</dbReference>
<name>A0A1Y5E5Q1_COLPS</name>
<dbReference type="GO" id="GO:0000162">
    <property type="term" value="P:L-tryptophan biosynthetic process"/>
    <property type="evidence" value="ECO:0007669"/>
    <property type="project" value="UniProtKB-UniRule"/>
</dbReference>
<evidence type="ECO:0000313" key="14">
    <source>
        <dbReference type="Proteomes" id="UP000243053"/>
    </source>
</evidence>
<dbReference type="PANTHER" id="PTHR43285:SF2">
    <property type="entry name" value="ANTHRANILATE PHOSPHORIBOSYLTRANSFERASE"/>
    <property type="match status" value="1"/>
</dbReference>
<feature type="region of interest" description="Disordered" evidence="10">
    <location>
        <begin position="358"/>
        <end position="378"/>
    </location>
</feature>
<dbReference type="Pfam" id="PF00591">
    <property type="entry name" value="Glycos_transf_3"/>
    <property type="match status" value="1"/>
</dbReference>
<feature type="domain" description="Glycosyl transferase family 3" evidence="11">
    <location>
        <begin position="91"/>
        <end position="339"/>
    </location>
</feature>
<dbReference type="InterPro" id="IPR005940">
    <property type="entry name" value="Anthranilate_Pribosyl_Tfrase"/>
</dbReference>
<comment type="catalytic activity">
    <reaction evidence="7 9">
        <text>N-(5-phospho-beta-D-ribosyl)anthranilate + diphosphate = 5-phospho-alpha-D-ribose 1-diphosphate + anthranilate</text>
        <dbReference type="Rhea" id="RHEA:11768"/>
        <dbReference type="ChEBI" id="CHEBI:16567"/>
        <dbReference type="ChEBI" id="CHEBI:18277"/>
        <dbReference type="ChEBI" id="CHEBI:33019"/>
        <dbReference type="ChEBI" id="CHEBI:58017"/>
        <dbReference type="EC" id="2.4.2.18"/>
    </reaction>
</comment>
<protein>
    <recommendedName>
        <fullName evidence="9">Anthranilate phosphoribosyltransferase</fullName>
        <ecNumber evidence="9">2.4.2.18</ecNumber>
    </recommendedName>
</protein>
<evidence type="ECO:0000313" key="13">
    <source>
        <dbReference type="EMBL" id="OUR76345.1"/>
    </source>
</evidence>
<keyword evidence="9" id="KW-0479">Metal-binding</keyword>
<feature type="binding site" evidence="9">
    <location>
        <position position="128"/>
    </location>
    <ligand>
        <name>anthranilate</name>
        <dbReference type="ChEBI" id="CHEBI:16567"/>
        <label>1</label>
    </ligand>
</feature>
<gene>
    <name evidence="9" type="primary">trpD</name>
    <name evidence="13" type="ORF">A9Q75_16610</name>
</gene>
<dbReference type="SUPFAM" id="SSF47648">
    <property type="entry name" value="Nucleoside phosphorylase/phosphoribosyltransferase N-terminal domain"/>
    <property type="match status" value="1"/>
</dbReference>
<dbReference type="AlphaFoldDB" id="A0A1Y5E5Q1"/>
<proteinExistence type="inferred from homology"/>
<accession>A0A1Y5E5Q1</accession>
<dbReference type="Pfam" id="PF02885">
    <property type="entry name" value="Glycos_trans_3N"/>
    <property type="match status" value="1"/>
</dbReference>
<comment type="subunit">
    <text evidence="9">Homodimer.</text>
</comment>
<dbReference type="GO" id="GO:0004048">
    <property type="term" value="F:anthranilate phosphoribosyltransferase activity"/>
    <property type="evidence" value="ECO:0007669"/>
    <property type="project" value="UniProtKB-UniRule"/>
</dbReference>
<comment type="pathway">
    <text evidence="1 9">Amino-acid biosynthesis; L-tryptophan biosynthesis; L-tryptophan from chorismate: step 2/5.</text>
</comment>
<keyword evidence="4 9" id="KW-0808">Transferase</keyword>
<evidence type="ECO:0000256" key="7">
    <source>
        <dbReference type="ARBA" id="ARBA00052328"/>
    </source>
</evidence>